<dbReference type="AlphaFoldDB" id="A0A263D958"/>
<evidence type="ECO:0000256" key="1">
    <source>
        <dbReference type="SAM" id="MobiDB-lite"/>
    </source>
</evidence>
<dbReference type="EMBL" id="NKYE01000001">
    <property type="protein sequence ID" value="OZM74921.1"/>
    <property type="molecule type" value="Genomic_DNA"/>
</dbReference>
<dbReference type="SUPFAM" id="SSF140453">
    <property type="entry name" value="EsxAB dimer-like"/>
    <property type="match status" value="1"/>
</dbReference>
<gene>
    <name evidence="2" type="ORF">CFN78_01520</name>
</gene>
<name>A0A263D958_9PSEU</name>
<sequence>MAELGPMLAMVPPDKRDRVNEIFDSPYATPEQKREVMKAALPPMFGGGDFDAKYESARSTIQRSSASDRRVQDAAGQSKQQLDAMRPPAPGGAGVTASDEVLDLAKPTLDFLCSWINQVWNPMPDSPGQIDYMARIWDSFYRNAGIDFRNFLADADEFGKAHGIVETTLGDCRNHMNTLFGEWTGPAATAASVKFNEAILPDGQALLDHLKGASELVPETVTAVYDTVRAQVDEVLPLFTPTIANATLAQATRVVAVAKGESTETEDIATVFAVFGSEVSPTEASSLAILPNLHFDIAIDFAKNWVSAFTNEFAGILDAFDTLCEQAVKAVDEKWFALGEYMSGYANKFTESAGAPSAPGPAPMPASGGTASPPGGSAPSPGTGGPPPAPSTAAGAPSMPAPPAPPEPPAAEPAATTESAAVPAPPVPETAAGTNPVAGAELERDPETGEAFAIDPETGESVPDAAAEQDVTTVRRGDNELSLTAPGPDGRGALSVQGADGEAREYMLDFGSADAPVPDGEAPDGEQAQAGSQDVAEPDEAGQDGQDDGTGAANRTVVTPGEDGAIRITDGDLEIVAERPDGPDGPTVVTVDDGSGEPTTYTLGEQDTEAPDAEALAPGDAGGLADSPEVAAAPVTGETVGEPATDASSGIETDDAETGVPLAGEAGQPESVTPAAETAALAGAESAETPVAATGAPEPPAEAVTSPPDSAATSPAESVPSANGAVPADVVDAPSSGSLPLDDAGADFADEPGQRTTPSAAIGSGVDGVAGEDVDARESAAAGSTTPADTGGAQLGSAPGGAEAATAGAGVGGMMGGMGAAGGGNSGDQERGSSPWRTGGDLFDTSGVGGRISGSLDDGPDRPGAWLDR</sequence>
<feature type="region of interest" description="Disordered" evidence="1">
    <location>
        <begin position="59"/>
        <end position="96"/>
    </location>
</feature>
<reference evidence="2 3" key="1">
    <citation type="submission" date="2017-07" db="EMBL/GenBank/DDBJ databases">
        <title>Amycolatopsis antarcticus sp. nov., isolated from the surface of an Antarcticus brown macroalga.</title>
        <authorList>
            <person name="Wang J."/>
            <person name="Leiva S."/>
            <person name="Huang J."/>
            <person name="Huang Y."/>
        </authorList>
    </citation>
    <scope>NUCLEOTIDE SEQUENCE [LARGE SCALE GENOMIC DNA]</scope>
    <source>
        <strain evidence="2 3">AU-G6</strain>
    </source>
</reference>
<protein>
    <recommendedName>
        <fullName evidence="4">WXG100 family type VII secretion target</fullName>
    </recommendedName>
</protein>
<dbReference type="InterPro" id="IPR036689">
    <property type="entry name" value="ESAT-6-like_sf"/>
</dbReference>
<feature type="compositionally biased region" description="Low complexity" evidence="1">
    <location>
        <begin position="796"/>
        <end position="808"/>
    </location>
</feature>
<feature type="compositionally biased region" description="Pro residues" evidence="1">
    <location>
        <begin position="399"/>
        <end position="411"/>
    </location>
</feature>
<dbReference type="InParanoid" id="A0A263D958"/>
<dbReference type="Proteomes" id="UP000242444">
    <property type="component" value="Unassembled WGS sequence"/>
</dbReference>
<feature type="compositionally biased region" description="Gly residues" evidence="1">
    <location>
        <begin position="809"/>
        <end position="826"/>
    </location>
</feature>
<evidence type="ECO:0008006" key="4">
    <source>
        <dbReference type="Google" id="ProtNLM"/>
    </source>
</evidence>
<feature type="region of interest" description="Disordered" evidence="1">
    <location>
        <begin position="353"/>
        <end position="869"/>
    </location>
</feature>
<dbReference type="OrthoDB" id="3692636at2"/>
<evidence type="ECO:0000313" key="3">
    <source>
        <dbReference type="Proteomes" id="UP000242444"/>
    </source>
</evidence>
<accession>A0A263D958</accession>
<keyword evidence="3" id="KW-1185">Reference proteome</keyword>
<feature type="compositionally biased region" description="Polar residues" evidence="1">
    <location>
        <begin position="707"/>
        <end position="716"/>
    </location>
</feature>
<evidence type="ECO:0000313" key="2">
    <source>
        <dbReference type="EMBL" id="OZM74921.1"/>
    </source>
</evidence>
<proteinExistence type="predicted"/>
<feature type="compositionally biased region" description="Low complexity" evidence="1">
    <location>
        <begin position="613"/>
        <end position="626"/>
    </location>
</feature>
<dbReference type="RefSeq" id="WP_094860702.1">
    <property type="nucleotide sequence ID" value="NZ_NKYE01000001.1"/>
</dbReference>
<feature type="compositionally biased region" description="Low complexity" evidence="1">
    <location>
        <begin position="365"/>
        <end position="381"/>
    </location>
</feature>
<organism evidence="2 3">
    <name type="scientific">Amycolatopsis antarctica</name>
    <dbReference type="NCBI Taxonomy" id="1854586"/>
    <lineage>
        <taxon>Bacteria</taxon>
        <taxon>Bacillati</taxon>
        <taxon>Actinomycetota</taxon>
        <taxon>Actinomycetes</taxon>
        <taxon>Pseudonocardiales</taxon>
        <taxon>Pseudonocardiaceae</taxon>
        <taxon>Amycolatopsis</taxon>
    </lineage>
</organism>
<feature type="compositionally biased region" description="Low complexity" evidence="1">
    <location>
        <begin position="673"/>
        <end position="705"/>
    </location>
</feature>
<feature type="compositionally biased region" description="Acidic residues" evidence="1">
    <location>
        <begin position="536"/>
        <end position="547"/>
    </location>
</feature>
<comment type="caution">
    <text evidence="2">The sequence shown here is derived from an EMBL/GenBank/DDBJ whole genome shotgun (WGS) entry which is preliminary data.</text>
</comment>
<feature type="compositionally biased region" description="Low complexity" evidence="1">
    <location>
        <begin position="412"/>
        <end position="422"/>
    </location>
</feature>